<accession>A0A699H710</accession>
<keyword evidence="1" id="KW-0175">Coiled coil</keyword>
<feature type="coiled-coil region" evidence="1">
    <location>
        <begin position="42"/>
        <end position="76"/>
    </location>
</feature>
<sequence length="120" mass="14363">MLRLLIETGARGLVEVRVDRVTHPVVADDIPEPAREGAGYKIVATRQQSADMLERIRELEQDNRRVREMMDVESQRVTLFRHRELRVQRELRHILRFRFYDRIRIARLEACARRQLGYHS</sequence>
<evidence type="ECO:0000313" key="2">
    <source>
        <dbReference type="EMBL" id="GEX47359.1"/>
    </source>
</evidence>
<organism evidence="2">
    <name type="scientific">Tanacetum cinerariifolium</name>
    <name type="common">Dalmatian daisy</name>
    <name type="synonym">Chrysanthemum cinerariifolium</name>
    <dbReference type="NCBI Taxonomy" id="118510"/>
    <lineage>
        <taxon>Eukaryota</taxon>
        <taxon>Viridiplantae</taxon>
        <taxon>Streptophyta</taxon>
        <taxon>Embryophyta</taxon>
        <taxon>Tracheophyta</taxon>
        <taxon>Spermatophyta</taxon>
        <taxon>Magnoliopsida</taxon>
        <taxon>eudicotyledons</taxon>
        <taxon>Gunneridae</taxon>
        <taxon>Pentapetalae</taxon>
        <taxon>asterids</taxon>
        <taxon>campanulids</taxon>
        <taxon>Asterales</taxon>
        <taxon>Asteraceae</taxon>
        <taxon>Asteroideae</taxon>
        <taxon>Anthemideae</taxon>
        <taxon>Anthemidinae</taxon>
        <taxon>Tanacetum</taxon>
    </lineage>
</organism>
<gene>
    <name evidence="2" type="ORF">Tci_319334</name>
</gene>
<protein>
    <submittedName>
        <fullName evidence="2">Uncharacterized protein</fullName>
    </submittedName>
</protein>
<proteinExistence type="predicted"/>
<evidence type="ECO:0000256" key="1">
    <source>
        <dbReference type="SAM" id="Coils"/>
    </source>
</evidence>
<name>A0A699H710_TANCI</name>
<reference evidence="2" key="1">
    <citation type="journal article" date="2019" name="Sci. Rep.">
        <title>Draft genome of Tanacetum cinerariifolium, the natural source of mosquito coil.</title>
        <authorList>
            <person name="Yamashiro T."/>
            <person name="Shiraishi A."/>
            <person name="Satake H."/>
            <person name="Nakayama K."/>
        </authorList>
    </citation>
    <scope>NUCLEOTIDE SEQUENCE</scope>
</reference>
<comment type="caution">
    <text evidence="2">The sequence shown here is derived from an EMBL/GenBank/DDBJ whole genome shotgun (WGS) entry which is preliminary data.</text>
</comment>
<dbReference type="AlphaFoldDB" id="A0A699H710"/>
<dbReference type="EMBL" id="BKCJ010110393">
    <property type="protein sequence ID" value="GEX47359.1"/>
    <property type="molecule type" value="Genomic_DNA"/>
</dbReference>